<name>A0A935UG14_9PROT</name>
<dbReference type="Proteomes" id="UP000697998">
    <property type="component" value="Unassembled WGS sequence"/>
</dbReference>
<reference evidence="1 2" key="1">
    <citation type="submission" date="2020-10" db="EMBL/GenBank/DDBJ databases">
        <title>Connecting structure to function with the recovery of over 1000 high-quality activated sludge metagenome-assembled genomes encoding full-length rRNA genes using long-read sequencing.</title>
        <authorList>
            <person name="Singleton C.M."/>
            <person name="Petriglieri F."/>
            <person name="Kristensen J.M."/>
            <person name="Kirkegaard R.H."/>
            <person name="Michaelsen T.Y."/>
            <person name="Andersen M.H."/>
            <person name="Karst S.M."/>
            <person name="Dueholm M.S."/>
            <person name="Nielsen P.H."/>
            <person name="Albertsen M."/>
        </authorList>
    </citation>
    <scope>NUCLEOTIDE SEQUENCE [LARGE SCALE GENOMIC DNA]</scope>
    <source>
        <strain evidence="1">EsbW_18-Q3-R4-48_BATAC.285</strain>
    </source>
</reference>
<protein>
    <submittedName>
        <fullName evidence="1">Uncharacterized protein</fullName>
    </submittedName>
</protein>
<comment type="caution">
    <text evidence="1">The sequence shown here is derived from an EMBL/GenBank/DDBJ whole genome shotgun (WGS) entry which is preliminary data.</text>
</comment>
<sequence length="75" mass="8275">MIIRAVTGPDRDLLGAWLPVVLAYADALQPDNFFGNPENIYVGVAAFQHAVFPMNPAMQVTEAQMITDSRHHPLL</sequence>
<evidence type="ECO:0000313" key="1">
    <source>
        <dbReference type="EMBL" id="MBK7673940.1"/>
    </source>
</evidence>
<proteinExistence type="predicted"/>
<accession>A0A935UG14</accession>
<evidence type="ECO:0000313" key="2">
    <source>
        <dbReference type="Proteomes" id="UP000697998"/>
    </source>
</evidence>
<dbReference type="AlphaFoldDB" id="A0A935UG14"/>
<dbReference type="EMBL" id="JADJMH010000001">
    <property type="protein sequence ID" value="MBK7673940.1"/>
    <property type="molecule type" value="Genomic_DNA"/>
</dbReference>
<gene>
    <name evidence="1" type="ORF">IPJ27_03770</name>
</gene>
<organism evidence="1 2">
    <name type="scientific">Candidatus Accumulibacter proximus</name>
    <dbReference type="NCBI Taxonomy" id="2954385"/>
    <lineage>
        <taxon>Bacteria</taxon>
        <taxon>Pseudomonadati</taxon>
        <taxon>Pseudomonadota</taxon>
        <taxon>Betaproteobacteria</taxon>
        <taxon>Candidatus Accumulibacter</taxon>
    </lineage>
</organism>